<feature type="compositionally biased region" description="Basic and acidic residues" evidence="11">
    <location>
        <begin position="246"/>
        <end position="260"/>
    </location>
</feature>
<dbReference type="SUPFAM" id="SSF55486">
    <property type="entry name" value="Metalloproteases ('zincins'), catalytic domain"/>
    <property type="match status" value="1"/>
</dbReference>
<dbReference type="FunFam" id="3.90.132.10:FF:000001">
    <property type="entry name" value="leishmanolysin-like peptidase isoform X2"/>
    <property type="match status" value="1"/>
</dbReference>
<dbReference type="Pfam" id="PF01457">
    <property type="entry name" value="Peptidase_M8"/>
    <property type="match status" value="2"/>
</dbReference>
<evidence type="ECO:0000256" key="1">
    <source>
        <dbReference type="ARBA" id="ARBA00005860"/>
    </source>
</evidence>
<evidence type="ECO:0000256" key="3">
    <source>
        <dbReference type="ARBA" id="ARBA00022723"/>
    </source>
</evidence>
<keyword evidence="5 9" id="KW-0862">Zinc</keyword>
<dbReference type="Gene3D" id="3.90.132.10">
    <property type="entry name" value="Leishmanolysin , domain 2"/>
    <property type="match status" value="1"/>
</dbReference>
<feature type="binding site" evidence="9">
    <location>
        <position position="233"/>
    </location>
    <ligand>
        <name>Zn(2+)</name>
        <dbReference type="ChEBI" id="CHEBI:29105"/>
        <note>catalytic</note>
    </ligand>
</feature>
<protein>
    <recommendedName>
        <fullName evidence="7 10">Leishmanolysin-like peptidase</fullName>
        <ecNumber evidence="10">3.4.24.-</ecNumber>
    </recommendedName>
</protein>
<feature type="binding site" evidence="9">
    <location>
        <position position="229"/>
    </location>
    <ligand>
        <name>Zn(2+)</name>
        <dbReference type="ChEBI" id="CHEBI:29105"/>
        <note>catalytic</note>
    </ligand>
</feature>
<dbReference type="Gene3D" id="2.10.55.10">
    <property type="entry name" value="Leishmanolysin domain 3"/>
    <property type="match status" value="1"/>
</dbReference>
<dbReference type="PANTHER" id="PTHR10942">
    <property type="entry name" value="LEISHMANOLYSIN-LIKE PEPTIDASE"/>
    <property type="match status" value="1"/>
</dbReference>
<reference evidence="13" key="2">
    <citation type="submission" date="2023-11" db="UniProtKB">
        <authorList>
            <consortium name="WormBaseParasite"/>
        </authorList>
    </citation>
    <scope>IDENTIFICATION</scope>
</reference>
<proteinExistence type="inferred from homology"/>
<evidence type="ECO:0000256" key="10">
    <source>
        <dbReference type="RuleBase" id="RU366077"/>
    </source>
</evidence>
<dbReference type="InterPro" id="IPR001577">
    <property type="entry name" value="Peptidase_M8"/>
</dbReference>
<evidence type="ECO:0000313" key="13">
    <source>
        <dbReference type="WBParaSite" id="TREG1_144750.1"/>
    </source>
</evidence>
<dbReference type="EC" id="3.4.24.-" evidence="10"/>
<evidence type="ECO:0000256" key="11">
    <source>
        <dbReference type="SAM" id="MobiDB-lite"/>
    </source>
</evidence>
<keyword evidence="2 10" id="KW-0645">Protease</keyword>
<comment type="cofactor">
    <cofactor evidence="9 10">
        <name>Zn(2+)</name>
        <dbReference type="ChEBI" id="CHEBI:29105"/>
    </cofactor>
    <text evidence="9 10">Binds 1 zinc ion per subunit.</text>
</comment>
<dbReference type="GO" id="GO:0016020">
    <property type="term" value="C:membrane"/>
    <property type="evidence" value="ECO:0007669"/>
    <property type="project" value="InterPro"/>
</dbReference>
<comment type="similarity">
    <text evidence="1 10">Belongs to the peptidase M8 family.</text>
</comment>
<keyword evidence="12" id="KW-1185">Reference proteome</keyword>
<dbReference type="GO" id="GO:0046872">
    <property type="term" value="F:metal ion binding"/>
    <property type="evidence" value="ECO:0007669"/>
    <property type="project" value="UniProtKB-KW"/>
</dbReference>
<keyword evidence="10" id="KW-0732">Signal</keyword>
<organism evidence="12 13">
    <name type="scientific">Trichobilharzia regenti</name>
    <name type="common">Nasal bird schistosome</name>
    <dbReference type="NCBI Taxonomy" id="157069"/>
    <lineage>
        <taxon>Eukaryota</taxon>
        <taxon>Metazoa</taxon>
        <taxon>Spiralia</taxon>
        <taxon>Lophotrochozoa</taxon>
        <taxon>Platyhelminthes</taxon>
        <taxon>Trematoda</taxon>
        <taxon>Digenea</taxon>
        <taxon>Strigeidida</taxon>
        <taxon>Schistosomatoidea</taxon>
        <taxon>Schistosomatidae</taxon>
        <taxon>Trichobilharzia</taxon>
    </lineage>
</organism>
<reference evidence="12" key="1">
    <citation type="submission" date="2022-06" db="EMBL/GenBank/DDBJ databases">
        <authorList>
            <person name="Berger JAMES D."/>
            <person name="Berger JAMES D."/>
        </authorList>
    </citation>
    <scope>NUCLEOTIDE SEQUENCE [LARGE SCALE GENOMIC DNA]</scope>
</reference>
<evidence type="ECO:0000256" key="4">
    <source>
        <dbReference type="ARBA" id="ARBA00022801"/>
    </source>
</evidence>
<dbReference type="WBParaSite" id="TREG1_144750.1">
    <property type="protein sequence ID" value="TREG1_144750.1"/>
    <property type="gene ID" value="TREG1_144750"/>
</dbReference>
<sequence>MAQSSRNILLFLCIISLAVVVQSEYICEIMPNITMNFGVLGEPVDKRQYGGNRLKFIVHYDQTIQRHPLFPRFKGEVVEKALDFWERTLSVRRPPNRKLLIQRGCVEPYFFTDGRTGKKFCKQQCKPQAKCYDHRVPDKYASGCAQGTGGQNIRDVYQDGPGFAPNEFVMFVEAANKGACTSGSTLAYAGPCEMHPTTDRPIMGAINFCPAKMEVEEPGKTMLVGTAIHEMGHALGFVKTSFALMRDENGNPRTPRDPKTGKPRMNQFRHYEPSENTVRRINRPWLSAVGSFHKPFLSFVTPRLLEEGRRHYNCPNLDGIDIENEGGEGTIGTHFEKRVVGDEIMAGVTGVKAVTSRLTLAFYQDSGWWDVDYSLAEKWDYGKGLGCSFVMESCYAYMNRMKQQGRSIEPYCEEPSSLMCYHKKAFGICAVSRFNRQLPAPEQYFRGIPNQGGTSTLSDHCPVIQPMKTFFHEPLMTYCNHHLNRQHMQRGNMFGQDFGNNSICVRHRGPWEARMNGRVSRDPRILATCHQISCSGGLKIIVNGQPFPCQSGVARIKTNQVTGDAICPNPNEVCGRGKK</sequence>
<dbReference type="AlphaFoldDB" id="A0AA85JAJ9"/>
<name>A0AA85JAJ9_TRIRE</name>
<feature type="chain" id="PRO_5041519281" description="Leishmanolysin-like peptidase" evidence="10">
    <location>
        <begin position="24"/>
        <end position="579"/>
    </location>
</feature>
<accession>A0AA85JAJ9</accession>
<evidence type="ECO:0000256" key="9">
    <source>
        <dbReference type="PIRSR" id="PIRSR601577-2"/>
    </source>
</evidence>
<evidence type="ECO:0000256" key="6">
    <source>
        <dbReference type="ARBA" id="ARBA00023049"/>
    </source>
</evidence>
<evidence type="ECO:0000256" key="5">
    <source>
        <dbReference type="ARBA" id="ARBA00022833"/>
    </source>
</evidence>
<dbReference type="GO" id="GO:0005737">
    <property type="term" value="C:cytoplasm"/>
    <property type="evidence" value="ECO:0007669"/>
    <property type="project" value="TreeGrafter"/>
</dbReference>
<feature type="active site" evidence="8">
    <location>
        <position position="230"/>
    </location>
</feature>
<keyword evidence="4 10" id="KW-0378">Hydrolase</keyword>
<evidence type="ECO:0000256" key="8">
    <source>
        <dbReference type="PIRSR" id="PIRSR601577-1"/>
    </source>
</evidence>
<keyword evidence="3 9" id="KW-0479">Metal-binding</keyword>
<keyword evidence="6 9" id="KW-0482">Metalloprotease</keyword>
<evidence type="ECO:0000313" key="12">
    <source>
        <dbReference type="Proteomes" id="UP000050795"/>
    </source>
</evidence>
<feature type="binding site" evidence="9">
    <location>
        <position position="334"/>
    </location>
    <ligand>
        <name>Zn(2+)</name>
        <dbReference type="ChEBI" id="CHEBI:29105"/>
        <note>catalytic</note>
    </ligand>
</feature>
<dbReference type="Proteomes" id="UP000050795">
    <property type="component" value="Unassembled WGS sequence"/>
</dbReference>
<dbReference type="GO" id="GO:0006508">
    <property type="term" value="P:proteolysis"/>
    <property type="evidence" value="ECO:0007669"/>
    <property type="project" value="UniProtKB-KW"/>
</dbReference>
<feature type="signal peptide" evidence="10">
    <location>
        <begin position="1"/>
        <end position="23"/>
    </location>
</feature>
<dbReference type="GO" id="GO:0007155">
    <property type="term" value="P:cell adhesion"/>
    <property type="evidence" value="ECO:0007669"/>
    <property type="project" value="InterPro"/>
</dbReference>
<dbReference type="Gene3D" id="3.10.170.20">
    <property type="match status" value="1"/>
</dbReference>
<dbReference type="GO" id="GO:0004222">
    <property type="term" value="F:metalloendopeptidase activity"/>
    <property type="evidence" value="ECO:0007669"/>
    <property type="project" value="UniProtKB-UniRule"/>
</dbReference>
<evidence type="ECO:0000256" key="7">
    <source>
        <dbReference type="ARBA" id="ARBA00039717"/>
    </source>
</evidence>
<evidence type="ECO:0000256" key="2">
    <source>
        <dbReference type="ARBA" id="ARBA00022670"/>
    </source>
</evidence>
<feature type="region of interest" description="Disordered" evidence="11">
    <location>
        <begin position="246"/>
        <end position="268"/>
    </location>
</feature>
<dbReference type="PANTHER" id="PTHR10942:SF0">
    <property type="entry name" value="LEISHMANOLYSIN-LIKE PEPTIDASE"/>
    <property type="match status" value="1"/>
</dbReference>